<comment type="caution">
    <text evidence="1">The sequence shown here is derived from an EMBL/GenBank/DDBJ whole genome shotgun (WGS) entry which is preliminary data.</text>
</comment>
<evidence type="ECO:0000313" key="1">
    <source>
        <dbReference type="EMBL" id="OOL81367.1"/>
    </source>
</evidence>
<protein>
    <submittedName>
        <fullName evidence="1">Uncharacterized protein</fullName>
    </submittedName>
</protein>
<dbReference type="Pfam" id="PF09819">
    <property type="entry name" value="ABC_cobalt"/>
    <property type="match status" value="1"/>
</dbReference>
<accession>A0A1S8KNP5</accession>
<reference evidence="1 2" key="1">
    <citation type="submission" date="2017-01" db="EMBL/GenBank/DDBJ databases">
        <title>Complete Genome Sequence of Dolosigranulum pigrum isolated from a Patient with interstitial lung disease.</title>
        <authorList>
            <person name="Mukhopadhyay R."/>
            <person name="Joaquin J."/>
            <person name="Hogue R."/>
            <person name="Fitzgerald S."/>
            <person name="Jospin G."/>
            <person name="Eisen J.A."/>
            <person name="Chaturvedi V."/>
        </authorList>
    </citation>
    <scope>NUCLEOTIDE SEQUENCE [LARGE SCALE GENOMIC DNA]</scope>
    <source>
        <strain evidence="1 2">15S00348</strain>
    </source>
</reference>
<dbReference type="RefSeq" id="WP_004636901.1">
    <property type="nucleotide sequence ID" value="NZ_CBCRTD010000004.1"/>
</dbReference>
<dbReference type="InterPro" id="IPR017195">
    <property type="entry name" value="ABC_thiamin-permease_prd"/>
</dbReference>
<proteinExistence type="predicted"/>
<dbReference type="GeneID" id="42694997"/>
<evidence type="ECO:0000313" key="2">
    <source>
        <dbReference type="Proteomes" id="UP000190409"/>
    </source>
</evidence>
<dbReference type="Proteomes" id="UP000190409">
    <property type="component" value="Unassembled WGS sequence"/>
</dbReference>
<dbReference type="AlphaFoldDB" id="A0A1S8KNP5"/>
<gene>
    <name evidence="1" type="ORF">BWX42_06190</name>
</gene>
<organism evidence="1 2">
    <name type="scientific">Dolosigranulum pigrum</name>
    <dbReference type="NCBI Taxonomy" id="29394"/>
    <lineage>
        <taxon>Bacteria</taxon>
        <taxon>Bacillati</taxon>
        <taxon>Bacillota</taxon>
        <taxon>Bacilli</taxon>
        <taxon>Lactobacillales</taxon>
        <taxon>Carnobacteriaceae</taxon>
        <taxon>Dolosigranulum</taxon>
    </lineage>
</organism>
<dbReference type="EMBL" id="MUYF01000003">
    <property type="protein sequence ID" value="OOL81367.1"/>
    <property type="molecule type" value="Genomic_DNA"/>
</dbReference>
<sequence>MNKEPLQLRDYIFMSLVTVVLGIIYLLAVYLGSTLTALLTPMGLAPLGFGMLQGIWYMAPVFTIYFVRKPFVGTLTEITAALVEVLIGNMFGVMVLVSGLIQGVAVEAGFAVTGYKDYSYKTTMLGATFCAIATFIYTGWKDNYLALDWKFVLVIFVVRLASSLFFTGFLAKFLCDKMKEAGVVKVSG</sequence>
<name>A0A1S8KNP5_9LACT</name>